<dbReference type="GO" id="GO:0004674">
    <property type="term" value="F:protein serine/threonine kinase activity"/>
    <property type="evidence" value="ECO:0007669"/>
    <property type="project" value="TreeGrafter"/>
</dbReference>
<name>A0AAN5I214_9BILA</name>
<feature type="domain" description="Protein kinase" evidence="1">
    <location>
        <begin position="1"/>
        <end position="240"/>
    </location>
</feature>
<dbReference type="InterPro" id="IPR011009">
    <property type="entry name" value="Kinase-like_dom_sf"/>
</dbReference>
<dbReference type="Proteomes" id="UP001328107">
    <property type="component" value="Unassembled WGS sequence"/>
</dbReference>
<evidence type="ECO:0000313" key="3">
    <source>
        <dbReference type="Proteomes" id="UP001328107"/>
    </source>
</evidence>
<protein>
    <recommendedName>
        <fullName evidence="1">Protein kinase domain-containing protein</fullName>
    </recommendedName>
</protein>
<dbReference type="Gene3D" id="1.10.510.10">
    <property type="entry name" value="Transferase(Phosphotransferase) domain 1"/>
    <property type="match status" value="1"/>
</dbReference>
<dbReference type="AlphaFoldDB" id="A0AAN5I214"/>
<dbReference type="PANTHER" id="PTHR44329">
    <property type="entry name" value="SERINE/THREONINE-PROTEIN KINASE TNNI3K-RELATED"/>
    <property type="match status" value="1"/>
</dbReference>
<dbReference type="GO" id="GO:0005524">
    <property type="term" value="F:ATP binding"/>
    <property type="evidence" value="ECO:0007669"/>
    <property type="project" value="InterPro"/>
</dbReference>
<comment type="caution">
    <text evidence="2">The sequence shown here is derived from an EMBL/GenBank/DDBJ whole genome shotgun (WGS) entry which is preliminary data.</text>
</comment>
<evidence type="ECO:0000313" key="2">
    <source>
        <dbReference type="EMBL" id="GMR49032.1"/>
    </source>
</evidence>
<dbReference type="Pfam" id="PF00069">
    <property type="entry name" value="Pkinase"/>
    <property type="match status" value="1"/>
</dbReference>
<dbReference type="PANTHER" id="PTHR44329:SF289">
    <property type="entry name" value="SERINE_THREONINE-PROTEIN KINASE VIK"/>
    <property type="match status" value="1"/>
</dbReference>
<proteinExistence type="predicted"/>
<keyword evidence="3" id="KW-1185">Reference proteome</keyword>
<gene>
    <name evidence="2" type="ORF">PMAYCL1PPCAC_19227</name>
</gene>
<feature type="non-terminal residue" evidence="2">
    <location>
        <position position="1"/>
    </location>
</feature>
<reference evidence="3" key="1">
    <citation type="submission" date="2022-10" db="EMBL/GenBank/DDBJ databases">
        <title>Genome assembly of Pristionchus species.</title>
        <authorList>
            <person name="Yoshida K."/>
            <person name="Sommer R.J."/>
        </authorList>
    </citation>
    <scope>NUCLEOTIDE SEQUENCE [LARGE SCALE GENOMIC DNA]</scope>
    <source>
        <strain evidence="3">RS5460</strain>
    </source>
</reference>
<dbReference type="PROSITE" id="PS50011">
    <property type="entry name" value="PROTEIN_KINASE_DOM"/>
    <property type="match status" value="1"/>
</dbReference>
<evidence type="ECO:0000259" key="1">
    <source>
        <dbReference type="PROSITE" id="PS50011"/>
    </source>
</evidence>
<dbReference type="SUPFAM" id="SSF56112">
    <property type="entry name" value="Protein kinase-like (PK-like)"/>
    <property type="match status" value="1"/>
</dbReference>
<organism evidence="2 3">
    <name type="scientific">Pristionchus mayeri</name>
    <dbReference type="NCBI Taxonomy" id="1317129"/>
    <lineage>
        <taxon>Eukaryota</taxon>
        <taxon>Metazoa</taxon>
        <taxon>Ecdysozoa</taxon>
        <taxon>Nematoda</taxon>
        <taxon>Chromadorea</taxon>
        <taxon>Rhabditida</taxon>
        <taxon>Rhabditina</taxon>
        <taxon>Diplogasteromorpha</taxon>
        <taxon>Diplogasteroidea</taxon>
        <taxon>Neodiplogasteridae</taxon>
        <taxon>Pristionchus</taxon>
    </lineage>
</organism>
<dbReference type="EMBL" id="BTRK01000004">
    <property type="protein sequence ID" value="GMR49032.1"/>
    <property type="molecule type" value="Genomic_DNA"/>
</dbReference>
<dbReference type="InterPro" id="IPR000719">
    <property type="entry name" value="Prot_kinase_dom"/>
</dbReference>
<feature type="non-terminal residue" evidence="2">
    <location>
        <position position="240"/>
    </location>
</feature>
<accession>A0AAN5I214</accession>
<sequence length="240" mass="27164">IFRYELPGSVLGVDRESLTVAVKKFEPLYSFSSNDTIFNTSSGYDEVLSLHNLSHINVVQFFGRGSLNGERYMILEYCPRTLSSVFDDYRSRNEHLNSMEYLRWMLEIANGLGFVHKEGHFHGDLKPPNVLISQYGAAKLADFGLCTVPHSKGATLNSSRSTARYMAPEQHSSENLDLIGLQKCDVWSYGLILWEMLTCRQPLPNIPDHQIPLVIGRNNENSRPVLPDSGCESLINLLRR</sequence>
<dbReference type="InterPro" id="IPR051681">
    <property type="entry name" value="Ser/Thr_Kinases-Pseudokinases"/>
</dbReference>
<dbReference type="SMART" id="SM00220">
    <property type="entry name" value="S_TKc"/>
    <property type="match status" value="1"/>
</dbReference>